<reference evidence="1" key="1">
    <citation type="submission" date="2022-07" db="EMBL/GenBank/DDBJ databases">
        <title>Phylogenomic reconstructions and comparative analyses of Kickxellomycotina fungi.</title>
        <authorList>
            <person name="Reynolds N.K."/>
            <person name="Stajich J.E."/>
            <person name="Barry K."/>
            <person name="Grigoriev I.V."/>
            <person name="Crous P."/>
            <person name="Smith M.E."/>
        </authorList>
    </citation>
    <scope>NUCLEOTIDE SEQUENCE</scope>
    <source>
        <strain evidence="1">NRRL 5244</strain>
    </source>
</reference>
<proteinExistence type="predicted"/>
<dbReference type="Proteomes" id="UP001150603">
    <property type="component" value="Unassembled WGS sequence"/>
</dbReference>
<sequence>MHWILDDLVSGRAVEAFAKAPFDRLVLPHVTNLVFWITDDHNSGYTDQLDETQYAQVFCEQIRRMFPNAQGCDIAKFQVLDSYREKPLIRALTSGLFSDKSSIHAPYLGSSNNLAVPDSIANLSSIMLTYTNTDSPMNEVIRRNASTLKFVHLVGKNASAFQNLIINESGIPVVYPRVQTLKLNMYANPDPLQISTYDSPSVHPFPQLCLLECCGGYPFDNDILFRGNEETLQVLRIEVYPNTIKSIKQSIYPHIPLLKSLRVVGITQGEDSDETITEEAVQLLFALSRYANIVQGGDIDARLSQMQISVDEIGRYVKTLDIAYLELTMSTMLRVIKSLPLLRLLYVGLEPTPELYGADRSHDSCLGECRYKWEQLKETMGDNLDIQSSRRDDSDGGSVHSVDSYHRHHRSSFGQQSFLLDYLLSHLDAICTDMGIMDDIYSQYYPLSESLVVVDCSSHDDDYMPACRMFVILALLCPRLEVIDTSAGSLVLIDAPADDCGNGGIIEKWNIRSYEAYARLSARLGAQATAAQPTHDQSDQSIRNHHHQQA</sequence>
<comment type="caution">
    <text evidence="1">The sequence shown here is derived from an EMBL/GenBank/DDBJ whole genome shotgun (WGS) entry which is preliminary data.</text>
</comment>
<evidence type="ECO:0000313" key="2">
    <source>
        <dbReference type="Proteomes" id="UP001150603"/>
    </source>
</evidence>
<organism evidence="1 2">
    <name type="scientific">Linderina macrospora</name>
    <dbReference type="NCBI Taxonomy" id="4868"/>
    <lineage>
        <taxon>Eukaryota</taxon>
        <taxon>Fungi</taxon>
        <taxon>Fungi incertae sedis</taxon>
        <taxon>Zoopagomycota</taxon>
        <taxon>Kickxellomycotina</taxon>
        <taxon>Kickxellomycetes</taxon>
        <taxon>Kickxellales</taxon>
        <taxon>Kickxellaceae</taxon>
        <taxon>Linderina</taxon>
    </lineage>
</organism>
<evidence type="ECO:0000313" key="1">
    <source>
        <dbReference type="EMBL" id="KAJ1950326.1"/>
    </source>
</evidence>
<dbReference type="EMBL" id="JANBPW010000229">
    <property type="protein sequence ID" value="KAJ1950326.1"/>
    <property type="molecule type" value="Genomic_DNA"/>
</dbReference>
<accession>A0ACC1JFT8</accession>
<gene>
    <name evidence="1" type="ORF">FBU59_000733</name>
</gene>
<keyword evidence="2" id="KW-1185">Reference proteome</keyword>
<name>A0ACC1JFT8_9FUNG</name>
<protein>
    <submittedName>
        <fullName evidence="1">Uncharacterized protein</fullName>
    </submittedName>
</protein>